<dbReference type="KEGG" id="vag:N646_1220"/>
<dbReference type="EMBL" id="CP006718">
    <property type="protein sequence ID" value="AGV17053.1"/>
    <property type="molecule type" value="Genomic_DNA"/>
</dbReference>
<proteinExistence type="predicted"/>
<dbReference type="HOGENOM" id="CLU_120470_0_0_6"/>
<accession>A0A2I3C7Q3</accession>
<reference evidence="1 2" key="1">
    <citation type="journal article" date="2015" name="Genome Announc.">
        <title>Complete genome sequence of Vibrio alginolyticus ATCC 17749.</title>
        <authorList>
            <person name="Liu X.F."/>
            <person name="Cao Y."/>
            <person name="Zhang H.L."/>
            <person name="Chen Y.J."/>
            <person name="Hu C.J."/>
        </authorList>
    </citation>
    <scope>NUCLEOTIDE SEQUENCE [LARGE SCALE GENOMIC DNA]</scope>
    <source>
        <strain evidence="2">ATCC 17749 / DSM 2171 / NBRC 15630 / NCIMB 1903 / NCTC 12160 / XII-53</strain>
    </source>
</reference>
<gene>
    <name evidence="1" type="ORF">N646_1220</name>
</gene>
<protein>
    <submittedName>
        <fullName evidence="1">Uncharacterized protein</fullName>
    </submittedName>
</protein>
<sequence length="192" mass="22022">MMTVYKITDDLTKFQSVCSGPDEIATQLGDFDYFERILLQAVENKSLKDIWKSAEVEFEDVLTDNSVLPDISLWLRTYLVLSPRAYEALNSFLSESGDFLPVNYQSEQWYLYTSLTFGKEDRQKCVEKISYGSPDGLEVLAFIDDDVKDKVIFKSRLEGASNLYCTERFKAMCEQNQLNGLVFSSNLTDPFD</sequence>
<dbReference type="AlphaFoldDB" id="A0A2I3C7Q3"/>
<organism evidence="1 2">
    <name type="scientific">Vibrio alginolyticus (strain ATCC 17749 / DSM 2171 / NBRC 15630 / NCIMB 1903 / NCTC 12160 / XII-53)</name>
    <dbReference type="NCBI Taxonomy" id="1219076"/>
    <lineage>
        <taxon>Bacteria</taxon>
        <taxon>Pseudomonadati</taxon>
        <taxon>Pseudomonadota</taxon>
        <taxon>Gammaproteobacteria</taxon>
        <taxon>Vibrionales</taxon>
        <taxon>Vibrionaceae</taxon>
        <taxon>Vibrio</taxon>
    </lineage>
</organism>
<name>A0A2I3C7Q3_VIBAX</name>
<evidence type="ECO:0000313" key="2">
    <source>
        <dbReference type="Proteomes" id="UP000016714"/>
    </source>
</evidence>
<dbReference type="Proteomes" id="UP000016714">
    <property type="component" value="Chromosome 1"/>
</dbReference>
<evidence type="ECO:0000313" key="1">
    <source>
        <dbReference type="EMBL" id="AGV17053.1"/>
    </source>
</evidence>